<keyword evidence="1" id="KW-0812">Transmembrane</keyword>
<evidence type="ECO:0000313" key="2">
    <source>
        <dbReference type="EMBL" id="MCY1083565.1"/>
    </source>
</evidence>
<keyword evidence="3" id="KW-1185">Reference proteome</keyword>
<protein>
    <recommendedName>
        <fullName evidence="4">B box-type domain-containing protein</fullName>
    </recommendedName>
</protein>
<comment type="caution">
    <text evidence="2">The sequence shown here is derived from an EMBL/GenBank/DDBJ whole genome shotgun (WGS) entry which is preliminary data.</text>
</comment>
<evidence type="ECO:0000256" key="1">
    <source>
        <dbReference type="SAM" id="Phobius"/>
    </source>
</evidence>
<evidence type="ECO:0008006" key="4">
    <source>
        <dbReference type="Google" id="ProtNLM"/>
    </source>
</evidence>
<proteinExistence type="predicted"/>
<feature type="transmembrane region" description="Helical" evidence="1">
    <location>
        <begin position="170"/>
        <end position="190"/>
    </location>
</feature>
<feature type="transmembrane region" description="Helical" evidence="1">
    <location>
        <begin position="76"/>
        <end position="93"/>
    </location>
</feature>
<keyword evidence="1" id="KW-1133">Transmembrane helix</keyword>
<feature type="transmembrane region" description="Helical" evidence="1">
    <location>
        <begin position="105"/>
        <end position="125"/>
    </location>
</feature>
<feature type="transmembrane region" description="Helical" evidence="1">
    <location>
        <begin position="146"/>
        <end position="164"/>
    </location>
</feature>
<dbReference type="Proteomes" id="UP001207654">
    <property type="component" value="Unassembled WGS sequence"/>
</dbReference>
<reference evidence="2 3" key="1">
    <citation type="submission" date="2022-11" db="EMBL/GenBank/DDBJ databases">
        <title>Minimal conservation of predation-associated metabolite biosynthetic gene clusters underscores biosynthetic potential of Myxococcota including descriptions for ten novel species: Archangium lansinium sp. nov., Myxococcus landrumus sp. nov., Nannocystis bai.</title>
        <authorList>
            <person name="Ahearne A."/>
            <person name="Stevens C."/>
            <person name="Phillips K."/>
        </authorList>
    </citation>
    <scope>NUCLEOTIDE SEQUENCE [LARGE SCALE GENOMIC DNA]</scope>
    <source>
        <strain evidence="2 3">MIWBW</strain>
    </source>
</reference>
<sequence>MQSIPPPAEDRVVCSNHPLLGAVFTCQRCGSFGCEGCRSPSLPTLCQGCAQRVLPSGSLTAGALLQDSFSLLSRNLSGVGIVLVISLLGELPLRFLPVPVAQHWLLPFLISTSVTAFSTAVFFSWTAGGLLQQPGRSLLSSLRVGLLRCSTLFLMNLLYMGAIFGGALLLILPGIYFAVCLSLAPALVVLDGLGPLQSLQRSSLLTVGHRWSLLVVFGSIFLLQVLLTQLIPFSRLLLPAPVAALWVEWGQLFTLTFANAFCAALLDGAIVLAWMRLTGRVLVST</sequence>
<keyword evidence="1" id="KW-0472">Membrane</keyword>
<gene>
    <name evidence="2" type="ORF">OV287_54915</name>
</gene>
<feature type="transmembrane region" description="Helical" evidence="1">
    <location>
        <begin position="211"/>
        <end position="232"/>
    </location>
</feature>
<organism evidence="2 3">
    <name type="scientific">Archangium lansingense</name>
    <dbReference type="NCBI Taxonomy" id="2995310"/>
    <lineage>
        <taxon>Bacteria</taxon>
        <taxon>Pseudomonadati</taxon>
        <taxon>Myxococcota</taxon>
        <taxon>Myxococcia</taxon>
        <taxon>Myxococcales</taxon>
        <taxon>Cystobacterineae</taxon>
        <taxon>Archangiaceae</taxon>
        <taxon>Archangium</taxon>
    </lineage>
</organism>
<dbReference type="RefSeq" id="WP_267542089.1">
    <property type="nucleotide sequence ID" value="NZ_JAPNKA010000001.1"/>
</dbReference>
<name>A0ABT4APD6_9BACT</name>
<feature type="transmembrane region" description="Helical" evidence="1">
    <location>
        <begin position="252"/>
        <end position="275"/>
    </location>
</feature>
<evidence type="ECO:0000313" key="3">
    <source>
        <dbReference type="Proteomes" id="UP001207654"/>
    </source>
</evidence>
<dbReference type="EMBL" id="JAPNKA010000001">
    <property type="protein sequence ID" value="MCY1083565.1"/>
    <property type="molecule type" value="Genomic_DNA"/>
</dbReference>
<accession>A0ABT4APD6</accession>